<dbReference type="OrthoDB" id="8562999at2"/>
<reference evidence="3" key="1">
    <citation type="submission" date="2016-10" db="EMBL/GenBank/DDBJ databases">
        <authorList>
            <person name="Varghese N."/>
        </authorList>
    </citation>
    <scope>NUCLEOTIDE SEQUENCE [LARGE SCALE GENOMIC DNA]</scope>
    <source>
        <strain evidence="3">Nsp8</strain>
    </source>
</reference>
<protein>
    <submittedName>
        <fullName evidence="2">Uncharacterized protein</fullName>
    </submittedName>
</protein>
<feature type="region of interest" description="Disordered" evidence="1">
    <location>
        <begin position="139"/>
        <end position="160"/>
    </location>
</feature>
<dbReference type="Proteomes" id="UP000183107">
    <property type="component" value="Unassembled WGS sequence"/>
</dbReference>
<feature type="compositionally biased region" description="Basic and acidic residues" evidence="1">
    <location>
        <begin position="1"/>
        <end position="27"/>
    </location>
</feature>
<accession>A0A1I4YG36</accession>
<evidence type="ECO:0000313" key="3">
    <source>
        <dbReference type="Proteomes" id="UP000183107"/>
    </source>
</evidence>
<dbReference type="AlphaFoldDB" id="A0A1I4YG36"/>
<organism evidence="2 3">
    <name type="scientific">Nitrosospira briensis</name>
    <dbReference type="NCBI Taxonomy" id="35799"/>
    <lineage>
        <taxon>Bacteria</taxon>
        <taxon>Pseudomonadati</taxon>
        <taxon>Pseudomonadota</taxon>
        <taxon>Betaproteobacteria</taxon>
        <taxon>Nitrosomonadales</taxon>
        <taxon>Nitrosomonadaceae</taxon>
        <taxon>Nitrosospira</taxon>
    </lineage>
</organism>
<evidence type="ECO:0000313" key="2">
    <source>
        <dbReference type="EMBL" id="SFN36570.1"/>
    </source>
</evidence>
<sequence>MEEKNAPAKGSIEKGDKSKTTRKEPKDSIINPDLSVLENYSPTEGAKSHPDWVKKKFPSYIEPHGEHGGPEATSVREITHNGHHIKIITTYCVEVDGKPANLHLSVDEDGQVYTHATPFVTYGSAVDLMKQVMDAYPDAFTESGPNADHGRDHNQGGGHQ</sequence>
<evidence type="ECO:0000256" key="1">
    <source>
        <dbReference type="SAM" id="MobiDB-lite"/>
    </source>
</evidence>
<dbReference type="EMBL" id="FOVJ01000001">
    <property type="protein sequence ID" value="SFN36570.1"/>
    <property type="molecule type" value="Genomic_DNA"/>
</dbReference>
<dbReference type="RefSeq" id="WP_074794555.1">
    <property type="nucleotide sequence ID" value="NZ_FOVJ01000001.1"/>
</dbReference>
<proteinExistence type="predicted"/>
<gene>
    <name evidence="2" type="ORF">SAMN05216386_0665</name>
</gene>
<name>A0A1I4YG36_9PROT</name>
<keyword evidence="3" id="KW-1185">Reference proteome</keyword>
<feature type="region of interest" description="Disordered" evidence="1">
    <location>
        <begin position="1"/>
        <end position="51"/>
    </location>
</feature>